<feature type="region of interest" description="Disordered" evidence="1">
    <location>
        <begin position="37"/>
        <end position="66"/>
    </location>
</feature>
<dbReference type="GO" id="GO:0046983">
    <property type="term" value="F:protein dimerization activity"/>
    <property type="evidence" value="ECO:0007669"/>
    <property type="project" value="InterPro"/>
</dbReference>
<dbReference type="InterPro" id="IPR012337">
    <property type="entry name" value="RNaseH-like_sf"/>
</dbReference>
<evidence type="ECO:0000313" key="3">
    <source>
        <dbReference type="EMBL" id="MBW0550443.1"/>
    </source>
</evidence>
<name>A0A9Q3P626_9BASI</name>
<dbReference type="PANTHER" id="PTHR23272">
    <property type="entry name" value="BED FINGER-RELATED"/>
    <property type="match status" value="1"/>
</dbReference>
<dbReference type="Pfam" id="PF05699">
    <property type="entry name" value="Dimer_Tnp_hAT"/>
    <property type="match status" value="1"/>
</dbReference>
<gene>
    <name evidence="3" type="ORF">O181_090158</name>
</gene>
<evidence type="ECO:0000313" key="4">
    <source>
        <dbReference type="Proteomes" id="UP000765509"/>
    </source>
</evidence>
<feature type="domain" description="HAT C-terminal dimerisation" evidence="2">
    <location>
        <begin position="325"/>
        <end position="403"/>
    </location>
</feature>
<dbReference type="EMBL" id="AVOT02056016">
    <property type="protein sequence ID" value="MBW0550443.1"/>
    <property type="molecule type" value="Genomic_DNA"/>
</dbReference>
<dbReference type="SUPFAM" id="SSF53098">
    <property type="entry name" value="Ribonuclease H-like"/>
    <property type="match status" value="1"/>
</dbReference>
<protein>
    <recommendedName>
        <fullName evidence="2">HAT C-terminal dimerisation domain-containing protein</fullName>
    </recommendedName>
</protein>
<evidence type="ECO:0000259" key="2">
    <source>
        <dbReference type="Pfam" id="PF05699"/>
    </source>
</evidence>
<proteinExistence type="predicted"/>
<organism evidence="3 4">
    <name type="scientific">Austropuccinia psidii MF-1</name>
    <dbReference type="NCBI Taxonomy" id="1389203"/>
    <lineage>
        <taxon>Eukaryota</taxon>
        <taxon>Fungi</taxon>
        <taxon>Dikarya</taxon>
        <taxon>Basidiomycota</taxon>
        <taxon>Pucciniomycotina</taxon>
        <taxon>Pucciniomycetes</taxon>
        <taxon>Pucciniales</taxon>
        <taxon>Sphaerophragmiaceae</taxon>
        <taxon>Austropuccinia</taxon>
    </lineage>
</organism>
<keyword evidence="4" id="KW-1185">Reference proteome</keyword>
<dbReference type="InterPro" id="IPR008906">
    <property type="entry name" value="HATC_C_dom"/>
</dbReference>
<accession>A0A9Q3P626</accession>
<reference evidence="3" key="1">
    <citation type="submission" date="2021-03" db="EMBL/GenBank/DDBJ databases">
        <title>Draft genome sequence of rust myrtle Austropuccinia psidii MF-1, a brazilian biotype.</title>
        <authorList>
            <person name="Quecine M.C."/>
            <person name="Pachon D.M.R."/>
            <person name="Bonatelli M.L."/>
            <person name="Correr F.H."/>
            <person name="Franceschini L.M."/>
            <person name="Leite T.F."/>
            <person name="Margarido G.R.A."/>
            <person name="Almeida C.A."/>
            <person name="Ferrarezi J.A."/>
            <person name="Labate C.A."/>
        </authorList>
    </citation>
    <scope>NUCLEOTIDE SEQUENCE</scope>
    <source>
        <strain evidence="3">MF-1</strain>
    </source>
</reference>
<evidence type="ECO:0000256" key="1">
    <source>
        <dbReference type="SAM" id="MobiDB-lite"/>
    </source>
</evidence>
<dbReference type="AlphaFoldDB" id="A0A9Q3P626"/>
<dbReference type="Proteomes" id="UP000765509">
    <property type="component" value="Unassembled WGS sequence"/>
</dbReference>
<dbReference type="OrthoDB" id="2505635at2759"/>
<dbReference type="PANTHER" id="PTHR23272:SF104">
    <property type="entry name" value="HAT FAMILY DIMERISATION DOMAIN CONTAINING PROTEIN, EXPRESSED"/>
    <property type="match status" value="1"/>
</dbReference>
<comment type="caution">
    <text evidence="3">The sequence shown here is derived from an EMBL/GenBank/DDBJ whole genome shotgun (WGS) entry which is preliminary data.</text>
</comment>
<sequence>MAQEIERLIPSFSASNHAIGCMEHTIHMAARDGLNALAQSGPLPSDQEDGGNNSGPMAISHLVDEPNGQNTRYNSIIDRLSKLASYIRQIPQRREKFICMVNLIYEEGQTTKATTLLTNVCTCWNLTYDMLEQSLSLEDACIQFCSTDNMQAYRLTQLKWEKVSVMVNFLQPLYKATHIICGSAYPTINEILPLYIFLIKQIQQACDQYNVTPIKPAPMAMTCKLSKYLKQLFLKTPVICASILDPQFKLQFFTNHQTTLSCFGTLSAKLSAIFDEEARKHFTSENLKSDTTHSDNAVPVSIGMGLFDEMYSLASSEGRKFENEIQKFFAEPPEPKETNILLFWKSRGKIFPTLAHMAQKYLSIPATSAPSEWVFSCGRKILTYQRASLSGMHVEQLACVKDWSRTFGPIYSHK</sequence>